<name>A0ABS8PRU0_9BACT</name>
<sequence>MEAIRKLSLAVSYEQPPDKALSVFGFLFYCNGLLLQVQPVRNNVLEFDLSKAAALRADKNGIRADELRVFLAPGTDKEVQKIKTIAALEKLQPYEAVLSSTADGGQVSILPVPAAVSRFWPVCQCRVSGKVSKWVHYGNSWEDRPVCRARVHICEIDPIIYWIRRIPDPVIAKIPELFLNPAEVIRNPVPVPDPPPFLQTARNAAVADAAIFNTQSPEQLQLQAAEKLPDIGADLRQQLLSGNLDQIRNTIVNNYALLHPWFCLRPWWWPWLYRCTERKVVYTDASGRFDTSISYRCFGDQPDLYIWVEYLVNGVWTTVYNPPKPCNTYWDYHCGTELSIHITDPRVPVDCCCNCPLPGDLVMIRSIGGTSVTHINQQSYLQAPAGQSVSYNRIGLTDAAAIGDGFFSTSVGDFKRPFGGTFHFYMGFGQGLPRNDIYYYRWSYRKVNAADLNPVSGTTEQIDTPEYKSYDFIFIDGNGDQQIGHDNVKLGPFTVGGENNLYIIPPERPSQAPFNAPQTDPQWYERTHNTHTIGIDSVQLKNGAAPGGDGLYEFKLELFNQSGTLLTNVPKTTFKVPKFDDADTSVNAPDELLAGVTATSADAFKVLVRVDNSVCNSAVFTVNVNGAPAASDCCGFVKYKPEGAEADLELSFLATHPNDFAVFSFGVSKGTCGGVANAGALGMVIDDASGYTLAAGIYRKHFTPVQLLDTCYAGGSGKAAFAETLSVIAMATDGTYRQSGKDAPYRVAAFALEP</sequence>
<accession>A0ABS8PRU0</accession>
<keyword evidence="2" id="KW-1185">Reference proteome</keyword>
<gene>
    <name evidence="1" type="ORF">LQ567_13545</name>
</gene>
<comment type="caution">
    <text evidence="1">The sequence shown here is derived from an EMBL/GenBank/DDBJ whole genome shotgun (WGS) entry which is preliminary data.</text>
</comment>
<evidence type="ECO:0000313" key="2">
    <source>
        <dbReference type="Proteomes" id="UP001199816"/>
    </source>
</evidence>
<dbReference type="RefSeq" id="WP_231005052.1">
    <property type="nucleotide sequence ID" value="NZ_JAJNEC010000005.1"/>
</dbReference>
<dbReference type="EMBL" id="JAJNEC010000005">
    <property type="protein sequence ID" value="MCD2423794.1"/>
    <property type="molecule type" value="Genomic_DNA"/>
</dbReference>
<organism evidence="1 2">
    <name type="scientific">Niabella pedocola</name>
    <dbReference type="NCBI Taxonomy" id="1752077"/>
    <lineage>
        <taxon>Bacteria</taxon>
        <taxon>Pseudomonadati</taxon>
        <taxon>Bacteroidota</taxon>
        <taxon>Chitinophagia</taxon>
        <taxon>Chitinophagales</taxon>
        <taxon>Chitinophagaceae</taxon>
        <taxon>Niabella</taxon>
    </lineage>
</organism>
<reference evidence="1 2" key="1">
    <citation type="submission" date="2021-11" db="EMBL/GenBank/DDBJ databases">
        <title>Genomic of Niabella pedocola.</title>
        <authorList>
            <person name="Wu T."/>
        </authorList>
    </citation>
    <scope>NUCLEOTIDE SEQUENCE [LARGE SCALE GENOMIC DNA]</scope>
    <source>
        <strain evidence="1 2">JCM 31011</strain>
    </source>
</reference>
<protein>
    <submittedName>
        <fullName evidence="1">Uncharacterized protein</fullName>
    </submittedName>
</protein>
<dbReference type="Proteomes" id="UP001199816">
    <property type="component" value="Unassembled WGS sequence"/>
</dbReference>
<proteinExistence type="predicted"/>
<evidence type="ECO:0000313" key="1">
    <source>
        <dbReference type="EMBL" id="MCD2423794.1"/>
    </source>
</evidence>